<dbReference type="Proteomes" id="UP001597112">
    <property type="component" value="Unassembled WGS sequence"/>
</dbReference>
<feature type="transmembrane region" description="Helical" evidence="2">
    <location>
        <begin position="207"/>
        <end position="225"/>
    </location>
</feature>
<keyword evidence="4" id="KW-1185">Reference proteome</keyword>
<organism evidence="3 4">
    <name type="scientific">Ohtaekwangia kribbensis</name>
    <dbReference type="NCBI Taxonomy" id="688913"/>
    <lineage>
        <taxon>Bacteria</taxon>
        <taxon>Pseudomonadati</taxon>
        <taxon>Bacteroidota</taxon>
        <taxon>Cytophagia</taxon>
        <taxon>Cytophagales</taxon>
        <taxon>Fulvivirgaceae</taxon>
        <taxon>Ohtaekwangia</taxon>
    </lineage>
</organism>
<dbReference type="RefSeq" id="WP_377585530.1">
    <property type="nucleotide sequence ID" value="NZ_JBHTKA010000015.1"/>
</dbReference>
<evidence type="ECO:0000256" key="2">
    <source>
        <dbReference type="SAM" id="Phobius"/>
    </source>
</evidence>
<reference evidence="4" key="1">
    <citation type="journal article" date="2019" name="Int. J. Syst. Evol. Microbiol.">
        <title>The Global Catalogue of Microorganisms (GCM) 10K type strain sequencing project: providing services to taxonomists for standard genome sequencing and annotation.</title>
        <authorList>
            <consortium name="The Broad Institute Genomics Platform"/>
            <consortium name="The Broad Institute Genome Sequencing Center for Infectious Disease"/>
            <person name="Wu L."/>
            <person name="Ma J."/>
        </authorList>
    </citation>
    <scope>NUCLEOTIDE SEQUENCE [LARGE SCALE GENOMIC DNA]</scope>
    <source>
        <strain evidence="4">CCUG 58938</strain>
    </source>
</reference>
<evidence type="ECO:0000313" key="4">
    <source>
        <dbReference type="Proteomes" id="UP001597112"/>
    </source>
</evidence>
<dbReference type="EMBL" id="JBHTKA010000015">
    <property type="protein sequence ID" value="MFD1003196.1"/>
    <property type="molecule type" value="Genomic_DNA"/>
</dbReference>
<feature type="transmembrane region" description="Helical" evidence="2">
    <location>
        <begin position="237"/>
        <end position="257"/>
    </location>
</feature>
<dbReference type="PANTHER" id="PTHR36838">
    <property type="entry name" value="AUXIN EFFLUX CARRIER FAMILY PROTEIN"/>
    <property type="match status" value="1"/>
</dbReference>
<feature type="transmembrane region" description="Helical" evidence="2">
    <location>
        <begin position="135"/>
        <end position="150"/>
    </location>
</feature>
<evidence type="ECO:0000313" key="3">
    <source>
        <dbReference type="EMBL" id="MFD1003196.1"/>
    </source>
</evidence>
<proteinExistence type="predicted"/>
<feature type="transmembrane region" description="Helical" evidence="2">
    <location>
        <begin position="34"/>
        <end position="54"/>
    </location>
</feature>
<accession>A0ABW3KCL7</accession>
<feature type="transmembrane region" description="Helical" evidence="2">
    <location>
        <begin position="60"/>
        <end position="78"/>
    </location>
</feature>
<feature type="transmembrane region" description="Helical" evidence="2">
    <location>
        <begin position="171"/>
        <end position="195"/>
    </location>
</feature>
<feature type="transmembrane region" description="Helical" evidence="2">
    <location>
        <begin position="305"/>
        <end position="328"/>
    </location>
</feature>
<gene>
    <name evidence="3" type="ORF">ACFQ21_27975</name>
</gene>
<dbReference type="PANTHER" id="PTHR36838:SF3">
    <property type="entry name" value="TRANSPORTER AUXIN EFFLUX CARRIER EC FAMILY"/>
    <property type="match status" value="1"/>
</dbReference>
<protein>
    <submittedName>
        <fullName evidence="3">AEC family transporter</fullName>
    </submittedName>
</protein>
<keyword evidence="2" id="KW-0812">Transmembrane</keyword>
<feature type="transmembrane region" description="Helical" evidence="2">
    <location>
        <begin position="334"/>
        <end position="354"/>
    </location>
</feature>
<evidence type="ECO:0000256" key="1">
    <source>
        <dbReference type="ARBA" id="ARBA00022448"/>
    </source>
</evidence>
<feature type="transmembrane region" description="Helical" evidence="2">
    <location>
        <begin position="263"/>
        <end position="284"/>
    </location>
</feature>
<sequence>MSSATTKTISLLLLIIIGYLFRKKIKNKDQREGIKTLILSLALPATIFIALLQIDFKSDLIIIPILSLGFNIVMHILVDKLPLRPVFGIPVNQYRVLIMLIPSLAPGLSCFPFIMEYSGQGPLAMAALADVGNKIFVLIISYTIAMKWYFEANKDSMPEEGNKVKDLLFSLLNEPVNLVIVTAIIMLSMGLSYSAFPEFIRLSIDRLSLMMTPLVLLFIGLSMRLTWDQVRTIFSFLFFRSGIAFLISGLLLFFFPVTDIPTMLLIVVFPQSACSFWPYAHMASVAQLESKVEGKPTSRTFDLDFAMNVLACSMPFSVILILAIYASGNFFTSTSNVFICAGILLTLAVLVVLLSSKAIAVYKSNAAAMKITPQVENTENAT</sequence>
<name>A0ABW3KCL7_9BACT</name>
<keyword evidence="1" id="KW-0813">Transport</keyword>
<keyword evidence="2" id="KW-1133">Transmembrane helix</keyword>
<comment type="caution">
    <text evidence="3">The sequence shown here is derived from an EMBL/GenBank/DDBJ whole genome shotgun (WGS) entry which is preliminary data.</text>
</comment>
<feature type="transmembrane region" description="Helical" evidence="2">
    <location>
        <begin position="6"/>
        <end position="22"/>
    </location>
</feature>
<feature type="transmembrane region" description="Helical" evidence="2">
    <location>
        <begin position="94"/>
        <end position="115"/>
    </location>
</feature>
<keyword evidence="2" id="KW-0472">Membrane</keyword>